<dbReference type="AlphaFoldDB" id="A0A0F3GTU1"/>
<gene>
    <name evidence="3" type="ORF">MBAV_002420</name>
</gene>
<keyword evidence="1 2" id="KW-0378">Hydrolase</keyword>
<dbReference type="Gene3D" id="3.90.1140.10">
    <property type="entry name" value="Cyclic phosphodiesterase"/>
    <property type="match status" value="1"/>
</dbReference>
<dbReference type="SUPFAM" id="SSF55144">
    <property type="entry name" value="LigT-like"/>
    <property type="match status" value="1"/>
</dbReference>
<comment type="caution">
    <text evidence="3">The sequence shown here is derived from an EMBL/GenBank/DDBJ whole genome shotgun (WGS) entry which is preliminary data.</text>
</comment>
<dbReference type="InterPro" id="IPR009097">
    <property type="entry name" value="Cyclic_Pdiesterase"/>
</dbReference>
<reference evidence="3 4" key="1">
    <citation type="submission" date="2015-02" db="EMBL/GenBank/DDBJ databases">
        <title>Single-cell genomics of uncultivated deep-branching MTB reveals a conserved set of magnetosome genes.</title>
        <authorList>
            <person name="Kolinko S."/>
            <person name="Richter M."/>
            <person name="Glockner F.O."/>
            <person name="Brachmann A."/>
            <person name="Schuler D."/>
        </authorList>
    </citation>
    <scope>NUCLEOTIDE SEQUENCE [LARGE SCALE GENOMIC DNA]</scope>
    <source>
        <strain evidence="3">TM-1</strain>
    </source>
</reference>
<feature type="short sequence motif" description="HXTX 2" evidence="2">
    <location>
        <begin position="128"/>
        <end position="131"/>
    </location>
</feature>
<dbReference type="PANTHER" id="PTHR35561">
    <property type="entry name" value="RNA 2',3'-CYCLIC PHOSPHODIESTERASE"/>
    <property type="match status" value="1"/>
</dbReference>
<dbReference type="EMBL" id="LACI01001047">
    <property type="protein sequence ID" value="KJU85385.1"/>
    <property type="molecule type" value="Genomic_DNA"/>
</dbReference>
<feature type="short sequence motif" description="HXTX 1" evidence="2">
    <location>
        <begin position="42"/>
        <end position="45"/>
    </location>
</feature>
<feature type="active site" description="Proton donor" evidence="2">
    <location>
        <position position="42"/>
    </location>
</feature>
<dbReference type="PATRIC" id="fig|29290.4.peg.3218"/>
<dbReference type="GO" id="GO:0008664">
    <property type="term" value="F:RNA 2',3'-cyclic 3'-phosphodiesterase activity"/>
    <property type="evidence" value="ECO:0007669"/>
    <property type="project" value="UniProtKB-EC"/>
</dbReference>
<accession>A0A0F3GTU1</accession>
<proteinExistence type="inferred from homology"/>
<evidence type="ECO:0000313" key="3">
    <source>
        <dbReference type="EMBL" id="KJU85385.1"/>
    </source>
</evidence>
<evidence type="ECO:0000313" key="4">
    <source>
        <dbReference type="Proteomes" id="UP000033423"/>
    </source>
</evidence>
<dbReference type="GO" id="GO:0004113">
    <property type="term" value="F:2',3'-cyclic-nucleotide 3'-phosphodiesterase activity"/>
    <property type="evidence" value="ECO:0007669"/>
    <property type="project" value="InterPro"/>
</dbReference>
<keyword evidence="4" id="KW-1185">Reference proteome</keyword>
<evidence type="ECO:0000256" key="2">
    <source>
        <dbReference type="HAMAP-Rule" id="MF_01940"/>
    </source>
</evidence>
<comment type="function">
    <text evidence="2">Hydrolyzes RNA 2',3'-cyclic phosphodiester to an RNA 2'-phosphomonoester.</text>
</comment>
<dbReference type="PANTHER" id="PTHR35561:SF1">
    <property type="entry name" value="RNA 2',3'-CYCLIC PHOSPHODIESTERASE"/>
    <property type="match status" value="1"/>
</dbReference>
<dbReference type="InterPro" id="IPR004175">
    <property type="entry name" value="RNA_CPDase"/>
</dbReference>
<comment type="similarity">
    <text evidence="2">Belongs to the 2H phosphoesterase superfamily. ThpR family.</text>
</comment>
<dbReference type="NCBIfam" id="TIGR02258">
    <property type="entry name" value="2_5_ligase"/>
    <property type="match status" value="1"/>
</dbReference>
<name>A0A0F3GTU1_9BACT</name>
<sequence>MKTRAFIAVNIVEPVRLEIDSVIAPMRQTYRGVKWVKRENLHLTLKFLGDVDQGQIRRVEFALQGVCDLHRPFDVVLRAVGGFPNLKQPKVLWIGLENDTNLQRLHRDIDAALSDVGFTREDKPFSAHLTIGRLRDGDNSTNLAEKLTPLKTKNFGLSPVSAIALLSSRLKQGGPIYSVIREFPLSG</sequence>
<feature type="active site" description="Proton acceptor" evidence="2">
    <location>
        <position position="128"/>
    </location>
</feature>
<keyword evidence="3" id="KW-0436">Ligase</keyword>
<comment type="catalytic activity">
    <reaction evidence="2">
        <text>a 3'-end 2',3'-cyclophospho-ribonucleotide-RNA + H2O = a 3'-end 2'-phospho-ribonucleotide-RNA + H(+)</text>
        <dbReference type="Rhea" id="RHEA:11828"/>
        <dbReference type="Rhea" id="RHEA-COMP:10464"/>
        <dbReference type="Rhea" id="RHEA-COMP:17353"/>
        <dbReference type="ChEBI" id="CHEBI:15377"/>
        <dbReference type="ChEBI" id="CHEBI:15378"/>
        <dbReference type="ChEBI" id="CHEBI:83064"/>
        <dbReference type="ChEBI" id="CHEBI:173113"/>
        <dbReference type="EC" id="3.1.4.58"/>
    </reaction>
</comment>
<dbReference type="EC" id="3.1.4.58" evidence="2"/>
<organism evidence="3 4">
    <name type="scientific">Candidatus Magnetobacterium bavaricum</name>
    <dbReference type="NCBI Taxonomy" id="29290"/>
    <lineage>
        <taxon>Bacteria</taxon>
        <taxon>Pseudomonadati</taxon>
        <taxon>Nitrospirota</taxon>
        <taxon>Thermodesulfovibrionia</taxon>
        <taxon>Thermodesulfovibrionales</taxon>
        <taxon>Candidatus Magnetobacteriaceae</taxon>
        <taxon>Candidatus Magnetobacterium</taxon>
    </lineage>
</organism>
<evidence type="ECO:0000256" key="1">
    <source>
        <dbReference type="ARBA" id="ARBA00022801"/>
    </source>
</evidence>
<dbReference type="GO" id="GO:0016874">
    <property type="term" value="F:ligase activity"/>
    <property type="evidence" value="ECO:0007669"/>
    <property type="project" value="UniProtKB-KW"/>
</dbReference>
<dbReference type="HAMAP" id="MF_01940">
    <property type="entry name" value="RNA_CPDase"/>
    <property type="match status" value="1"/>
</dbReference>
<dbReference type="Pfam" id="PF13563">
    <property type="entry name" value="2_5_RNA_ligase2"/>
    <property type="match status" value="1"/>
</dbReference>
<dbReference type="Proteomes" id="UP000033423">
    <property type="component" value="Unassembled WGS sequence"/>
</dbReference>
<protein>
    <recommendedName>
        <fullName evidence="2">RNA 2',3'-cyclic phosphodiesterase</fullName>
        <shortName evidence="2">RNA 2',3'-CPDase</shortName>
        <ecNumber evidence="2">3.1.4.58</ecNumber>
    </recommendedName>
</protein>